<comment type="caution">
    <text evidence="2">The sequence shown here is derived from an EMBL/GenBank/DDBJ whole genome shotgun (WGS) entry which is preliminary data.</text>
</comment>
<proteinExistence type="predicted"/>
<name>A0A5A8DG64_CAFRO</name>
<evidence type="ECO:0000313" key="2">
    <source>
        <dbReference type="EMBL" id="KAA0163180.1"/>
    </source>
</evidence>
<protein>
    <submittedName>
        <fullName evidence="2">Uncharacterized protein</fullName>
    </submittedName>
</protein>
<accession>A0A5A8DG64</accession>
<gene>
    <name evidence="2" type="ORF">FNF28_04405</name>
</gene>
<sequence length="317" mass="30753">MSQLGIADPSAAAVLAACPRPLGAVTTVAVSRAGLVVAYWRRVSLVCSWDLNGNLMAARRVPVTLTTAITCPGDGETAVAGTGRGTLVVLATLDLSLLREVAVAGVGMGAGIAQTSDSCNRNRNCNRRHDRSASKGSTSRHGRSTPDPATPRGVGGGAVGRQSSRSRAATAAAVVGVAGSGGPAGGAAGAAADSGKRGGGGGGGGGGGMFGVFGRLFGGGSGKGAGPSSAGAGSAAAADAQLWMSVAGTDAVSDAARALLKAGEAVAPPAVTSVGVAEGGRVILVGDALGRIRILTDPQRTREELTGRLQEGSHALL</sequence>
<dbReference type="Proteomes" id="UP000324907">
    <property type="component" value="Unassembled WGS sequence"/>
</dbReference>
<dbReference type="AlphaFoldDB" id="A0A5A8DG64"/>
<evidence type="ECO:0000313" key="3">
    <source>
        <dbReference type="Proteomes" id="UP000324907"/>
    </source>
</evidence>
<reference evidence="2 3" key="1">
    <citation type="submission" date="2019-07" db="EMBL/GenBank/DDBJ databases">
        <title>Genomes of Cafeteria roenbergensis.</title>
        <authorList>
            <person name="Fischer M.G."/>
            <person name="Hackl T."/>
            <person name="Roman M."/>
        </authorList>
    </citation>
    <scope>NUCLEOTIDE SEQUENCE [LARGE SCALE GENOMIC DNA]</scope>
    <source>
        <strain evidence="2 3">RCC970-E3</strain>
    </source>
</reference>
<organism evidence="2 3">
    <name type="scientific">Cafeteria roenbergensis</name>
    <name type="common">Marine flagellate</name>
    <dbReference type="NCBI Taxonomy" id="33653"/>
    <lineage>
        <taxon>Eukaryota</taxon>
        <taxon>Sar</taxon>
        <taxon>Stramenopiles</taxon>
        <taxon>Bigyra</taxon>
        <taxon>Opalozoa</taxon>
        <taxon>Bicosoecida</taxon>
        <taxon>Cafeteriaceae</taxon>
        <taxon>Cafeteria</taxon>
    </lineage>
</organism>
<feature type="region of interest" description="Disordered" evidence="1">
    <location>
        <begin position="117"/>
        <end position="165"/>
    </location>
</feature>
<evidence type="ECO:0000256" key="1">
    <source>
        <dbReference type="SAM" id="MobiDB-lite"/>
    </source>
</evidence>
<dbReference type="EMBL" id="VLTL01000071">
    <property type="protein sequence ID" value="KAA0163180.1"/>
    <property type="molecule type" value="Genomic_DNA"/>
</dbReference>